<keyword evidence="7" id="KW-1185">Reference proteome</keyword>
<reference evidence="6 7" key="1">
    <citation type="submission" date="2011-07" db="EMBL/GenBank/DDBJ databases">
        <title>The complete genome of plasmid 3 of Emticicia oligotrophica DSM 17448.</title>
        <authorList>
            <consortium name="US DOE Joint Genome Institute (JGI-PGF)"/>
            <person name="Lucas S."/>
            <person name="Han J."/>
            <person name="Lapidus A."/>
            <person name="Bruce D."/>
            <person name="Goodwin L."/>
            <person name="Pitluck S."/>
            <person name="Peters L."/>
            <person name="Kyrpides N."/>
            <person name="Mavromatis K."/>
            <person name="Ivanova N."/>
            <person name="Ovchinnikova G."/>
            <person name="Teshima H."/>
            <person name="Detter J.C."/>
            <person name="Tapia R."/>
            <person name="Han C."/>
            <person name="Land M."/>
            <person name="Hauser L."/>
            <person name="Markowitz V."/>
            <person name="Cheng J.-F."/>
            <person name="Hugenholtz P."/>
            <person name="Woyke T."/>
            <person name="Wu D."/>
            <person name="Tindall B."/>
            <person name="Pomrenke H."/>
            <person name="Brambilla E."/>
            <person name="Klenk H.-P."/>
            <person name="Eisen J.A."/>
        </authorList>
    </citation>
    <scope>NUCLEOTIDE SEQUENCE [LARGE SCALE GENOMIC DNA]</scope>
    <source>
        <strain evidence="7">DSM 17448 / GPTSA100-15</strain>
        <plasmid evidence="6 7">pEMTOL03</plasmid>
    </source>
</reference>
<dbReference type="Gene3D" id="1.10.1740.10">
    <property type="match status" value="1"/>
</dbReference>
<organism evidence="6 7">
    <name type="scientific">Emticicia oligotrophica (strain DSM 17448 / CIP 109782 / MTCC 6937 / GPTSA100-15)</name>
    <dbReference type="NCBI Taxonomy" id="929562"/>
    <lineage>
        <taxon>Bacteria</taxon>
        <taxon>Pseudomonadati</taxon>
        <taxon>Bacteroidota</taxon>
        <taxon>Cytophagia</taxon>
        <taxon>Cytophagales</taxon>
        <taxon>Leadbetterellaceae</taxon>
        <taxon>Emticicia</taxon>
    </lineage>
</organism>
<geneLocation type="plasmid" evidence="6 7">
    <name>pEMTOL03</name>
</geneLocation>
<evidence type="ECO:0000313" key="6">
    <source>
        <dbReference type="EMBL" id="AFK05692.1"/>
    </source>
</evidence>
<dbReference type="SUPFAM" id="SSF88946">
    <property type="entry name" value="Sigma2 domain of RNA polymerase sigma factors"/>
    <property type="match status" value="1"/>
</dbReference>
<dbReference type="SUPFAM" id="SSF88659">
    <property type="entry name" value="Sigma3 and sigma4 domains of RNA polymerase sigma factors"/>
    <property type="match status" value="1"/>
</dbReference>
<keyword evidence="5" id="KW-0804">Transcription</keyword>
<evidence type="ECO:0000313" key="7">
    <source>
        <dbReference type="Proteomes" id="UP000002875"/>
    </source>
</evidence>
<accession>A0ABM5N835</accession>
<evidence type="ECO:0000256" key="1">
    <source>
        <dbReference type="ARBA" id="ARBA00010641"/>
    </source>
</evidence>
<evidence type="ECO:0000256" key="2">
    <source>
        <dbReference type="ARBA" id="ARBA00023015"/>
    </source>
</evidence>
<dbReference type="PANTHER" id="PTHR43133:SF8">
    <property type="entry name" value="RNA POLYMERASE SIGMA FACTOR HI_1459-RELATED"/>
    <property type="match status" value="1"/>
</dbReference>
<dbReference type="Proteomes" id="UP000002875">
    <property type="component" value="Plasmid pEMTOL03"/>
</dbReference>
<gene>
    <name evidence="6" type="ordered locus">Emtol_0062</name>
</gene>
<protein>
    <submittedName>
        <fullName evidence="6">RNA polymerase, sigma-24 subunit, ECF subfamily</fullName>
    </submittedName>
</protein>
<keyword evidence="4" id="KW-0238">DNA-binding</keyword>
<dbReference type="InterPro" id="IPR039425">
    <property type="entry name" value="RNA_pol_sigma-70-like"/>
</dbReference>
<name>A0ABM5N835_EMTOG</name>
<dbReference type="InterPro" id="IPR013324">
    <property type="entry name" value="RNA_pol_sigma_r3/r4-like"/>
</dbReference>
<comment type="similarity">
    <text evidence="1">Belongs to the sigma-70 factor family. ECF subfamily.</text>
</comment>
<proteinExistence type="inferred from homology"/>
<evidence type="ECO:0000256" key="3">
    <source>
        <dbReference type="ARBA" id="ARBA00023082"/>
    </source>
</evidence>
<keyword evidence="2" id="KW-0805">Transcription regulation</keyword>
<dbReference type="PANTHER" id="PTHR43133">
    <property type="entry name" value="RNA POLYMERASE ECF-TYPE SIGMA FACTO"/>
    <property type="match status" value="1"/>
</dbReference>
<dbReference type="InterPro" id="IPR013325">
    <property type="entry name" value="RNA_pol_sigma_r2"/>
</dbReference>
<keyword evidence="6" id="KW-0614">Plasmid</keyword>
<dbReference type="EMBL" id="CP002964">
    <property type="protein sequence ID" value="AFK05692.1"/>
    <property type="molecule type" value="Genomic_DNA"/>
</dbReference>
<dbReference type="InterPro" id="IPR036388">
    <property type="entry name" value="WH-like_DNA-bd_sf"/>
</dbReference>
<evidence type="ECO:0000256" key="4">
    <source>
        <dbReference type="ARBA" id="ARBA00023125"/>
    </source>
</evidence>
<evidence type="ECO:0000256" key="5">
    <source>
        <dbReference type="ARBA" id="ARBA00023163"/>
    </source>
</evidence>
<sequence>MLYFFKKFLADTELIAGIKHTNTYSRRFETQLFEKYQFHIKEGVRKHRLSEDECVSIYSDTIIAIIENIRKDKFEGRSELKTYIYQVFNNKCVDQIRKNTTNKASVYDAISYEDIEIPLPDDSKTIIQKLLINSELEKLYQKLNSIGEKCKQIILLWGEGYSDEEIAQQLNYHTAAVSKTSRLRCLEKLKENY</sequence>
<keyword evidence="3" id="KW-0731">Sigma factor</keyword>
<dbReference type="InterPro" id="IPR014284">
    <property type="entry name" value="RNA_pol_sigma-70_dom"/>
</dbReference>
<dbReference type="NCBIfam" id="TIGR02937">
    <property type="entry name" value="sigma70-ECF"/>
    <property type="match status" value="1"/>
</dbReference>
<dbReference type="Gene3D" id="1.10.10.10">
    <property type="entry name" value="Winged helix-like DNA-binding domain superfamily/Winged helix DNA-binding domain"/>
    <property type="match status" value="1"/>
</dbReference>